<dbReference type="Pfam" id="PF00027">
    <property type="entry name" value="cNMP_binding"/>
    <property type="match status" value="1"/>
</dbReference>
<dbReference type="InterPro" id="IPR012318">
    <property type="entry name" value="HTH_CRP"/>
</dbReference>
<dbReference type="SUPFAM" id="SSF51206">
    <property type="entry name" value="cAMP-binding domain-like"/>
    <property type="match status" value="1"/>
</dbReference>
<dbReference type="InterPro" id="IPR018490">
    <property type="entry name" value="cNMP-bd_dom_sf"/>
</dbReference>
<name>A0AAE3GCJ6_9PSEU</name>
<feature type="compositionally biased region" description="Low complexity" evidence="5">
    <location>
        <begin position="8"/>
        <end position="24"/>
    </location>
</feature>
<dbReference type="SUPFAM" id="SSF46785">
    <property type="entry name" value="Winged helix' DNA-binding domain"/>
    <property type="match status" value="1"/>
</dbReference>
<dbReference type="InterPro" id="IPR036390">
    <property type="entry name" value="WH_DNA-bd_sf"/>
</dbReference>
<dbReference type="GO" id="GO:0006355">
    <property type="term" value="P:regulation of DNA-templated transcription"/>
    <property type="evidence" value="ECO:0007669"/>
    <property type="project" value="InterPro"/>
</dbReference>
<evidence type="ECO:0000256" key="1">
    <source>
        <dbReference type="ARBA" id="ARBA00023015"/>
    </source>
</evidence>
<dbReference type="Gene3D" id="2.60.120.10">
    <property type="entry name" value="Jelly Rolls"/>
    <property type="match status" value="1"/>
</dbReference>
<keyword evidence="4" id="KW-0813">Transport</keyword>
<dbReference type="AlphaFoldDB" id="A0AAE3GCJ6"/>
<dbReference type="InterPro" id="IPR050866">
    <property type="entry name" value="CNG_cation_channel"/>
</dbReference>
<dbReference type="PRINTS" id="PR00103">
    <property type="entry name" value="CAMPKINASE"/>
</dbReference>
<keyword evidence="8" id="KW-1185">Reference proteome</keyword>
<comment type="caution">
    <text evidence="7">The sequence shown here is derived from an EMBL/GenBank/DDBJ whole genome shotgun (WGS) entry which is preliminary data.</text>
</comment>
<dbReference type="PANTHER" id="PTHR45638">
    <property type="entry name" value="CYCLIC NUCLEOTIDE-GATED CATION CHANNEL SUBUNIT A"/>
    <property type="match status" value="1"/>
</dbReference>
<evidence type="ECO:0000313" key="7">
    <source>
        <dbReference type="EMBL" id="MCP2164910.1"/>
    </source>
</evidence>
<dbReference type="PANTHER" id="PTHR45638:SF11">
    <property type="entry name" value="CYCLIC NUCLEOTIDE-GATED CATION CHANNEL SUBUNIT A"/>
    <property type="match status" value="1"/>
</dbReference>
<protein>
    <submittedName>
        <fullName evidence="7">cAMP-binding domain of CRP or a regulatory subunit of cAMP-dependent protein kinases</fullName>
    </submittedName>
</protein>
<reference evidence="7" key="1">
    <citation type="submission" date="2022-06" db="EMBL/GenBank/DDBJ databases">
        <title>Genomic Encyclopedia of Archaeal and Bacterial Type Strains, Phase II (KMG-II): from individual species to whole genera.</title>
        <authorList>
            <person name="Goeker M."/>
        </authorList>
    </citation>
    <scope>NUCLEOTIDE SEQUENCE</scope>
    <source>
        <strain evidence="7">DSM 43935</strain>
    </source>
</reference>
<evidence type="ECO:0000256" key="5">
    <source>
        <dbReference type="SAM" id="MobiDB-lite"/>
    </source>
</evidence>
<feature type="region of interest" description="Disordered" evidence="5">
    <location>
        <begin position="1"/>
        <end position="27"/>
    </location>
</feature>
<organism evidence="7 8">
    <name type="scientific">Goodfellowiella coeruleoviolacea</name>
    <dbReference type="NCBI Taxonomy" id="334858"/>
    <lineage>
        <taxon>Bacteria</taxon>
        <taxon>Bacillati</taxon>
        <taxon>Actinomycetota</taxon>
        <taxon>Actinomycetes</taxon>
        <taxon>Pseudonocardiales</taxon>
        <taxon>Pseudonocardiaceae</taxon>
        <taxon>Goodfellowiella</taxon>
    </lineage>
</organism>
<dbReference type="InterPro" id="IPR000595">
    <property type="entry name" value="cNMP-bd_dom"/>
</dbReference>
<proteinExistence type="predicted"/>
<evidence type="ECO:0000256" key="4">
    <source>
        <dbReference type="ARBA" id="ARBA00023286"/>
    </source>
</evidence>
<evidence type="ECO:0000256" key="2">
    <source>
        <dbReference type="ARBA" id="ARBA00023125"/>
    </source>
</evidence>
<sequence>MNNLRHLTGAPGSDSPGGAATPPGAGVGARWAADHAPTTFADRMPRGELLALLDRGRAIQYRPGEYLMREGEVGDCVIVLRTGQVKVVTGDEDGTDRLLGVRGRGELLGEMACLDGRPRSASVLAHSGVHGIKVSRDRFVHFLDHHPRAAQEVARQVVARLRAADRRHIRLTSHEVGTRLVGVLLELVGVFQDQAEGRGVEIPLSQEELAQLAMASEVSAQRALRPLRTHRLVRTGYRRLLVPCLPCFVRLAPAVLAAGPDAAATVFGCGGAADCRFW</sequence>
<keyword evidence="2" id="KW-0238">DNA-binding</keyword>
<evidence type="ECO:0000259" key="6">
    <source>
        <dbReference type="PROSITE" id="PS50042"/>
    </source>
</evidence>
<dbReference type="SMART" id="SM00100">
    <property type="entry name" value="cNMP"/>
    <property type="match status" value="1"/>
</dbReference>
<evidence type="ECO:0000256" key="3">
    <source>
        <dbReference type="ARBA" id="ARBA00023163"/>
    </source>
</evidence>
<dbReference type="GO" id="GO:0044877">
    <property type="term" value="F:protein-containing complex binding"/>
    <property type="evidence" value="ECO:0007669"/>
    <property type="project" value="TreeGrafter"/>
</dbReference>
<accession>A0AAE3GCJ6</accession>
<dbReference type="GO" id="GO:0003677">
    <property type="term" value="F:DNA binding"/>
    <property type="evidence" value="ECO:0007669"/>
    <property type="project" value="UniProtKB-KW"/>
</dbReference>
<dbReference type="Gene3D" id="1.10.10.10">
    <property type="entry name" value="Winged helix-like DNA-binding domain superfamily/Winged helix DNA-binding domain"/>
    <property type="match status" value="1"/>
</dbReference>
<dbReference type="GO" id="GO:0005221">
    <property type="term" value="F:intracellularly cyclic nucleotide-activated monoatomic cation channel activity"/>
    <property type="evidence" value="ECO:0007669"/>
    <property type="project" value="InterPro"/>
</dbReference>
<dbReference type="Pfam" id="PF13545">
    <property type="entry name" value="HTH_Crp_2"/>
    <property type="match status" value="1"/>
</dbReference>
<dbReference type="Proteomes" id="UP001206128">
    <property type="component" value="Unassembled WGS sequence"/>
</dbReference>
<dbReference type="RefSeq" id="WP_253769209.1">
    <property type="nucleotide sequence ID" value="NZ_JAMTCK010000004.1"/>
</dbReference>
<keyword evidence="4" id="KW-0407">Ion channel</keyword>
<gene>
    <name evidence="7" type="ORF">LX83_001759</name>
</gene>
<dbReference type="InterPro" id="IPR036388">
    <property type="entry name" value="WH-like_DNA-bd_sf"/>
</dbReference>
<dbReference type="EMBL" id="JAMTCK010000004">
    <property type="protein sequence ID" value="MCP2164910.1"/>
    <property type="molecule type" value="Genomic_DNA"/>
</dbReference>
<dbReference type="PROSITE" id="PS50042">
    <property type="entry name" value="CNMP_BINDING_3"/>
    <property type="match status" value="1"/>
</dbReference>
<keyword evidence="4" id="KW-0406">Ion transport</keyword>
<evidence type="ECO:0000313" key="8">
    <source>
        <dbReference type="Proteomes" id="UP001206128"/>
    </source>
</evidence>
<feature type="domain" description="Cyclic nucleotide-binding" evidence="6">
    <location>
        <begin position="40"/>
        <end position="143"/>
    </location>
</feature>
<keyword evidence="4" id="KW-1071">Ligand-gated ion channel</keyword>
<dbReference type="InterPro" id="IPR014710">
    <property type="entry name" value="RmlC-like_jellyroll"/>
</dbReference>
<dbReference type="CDD" id="cd00038">
    <property type="entry name" value="CAP_ED"/>
    <property type="match status" value="1"/>
</dbReference>
<keyword evidence="3" id="KW-0804">Transcription</keyword>
<keyword evidence="1" id="KW-0805">Transcription regulation</keyword>